<dbReference type="Gene3D" id="3.40.309.10">
    <property type="entry name" value="Aldehyde Dehydrogenase, Chain A, domain 2"/>
    <property type="match status" value="1"/>
</dbReference>
<feature type="active site" evidence="5">
    <location>
        <position position="244"/>
    </location>
</feature>
<dbReference type="InterPro" id="IPR016162">
    <property type="entry name" value="Ald_DH_N"/>
</dbReference>
<dbReference type="PROSITE" id="PS00070">
    <property type="entry name" value="ALDEHYDE_DEHYDR_CYS"/>
    <property type="match status" value="1"/>
</dbReference>
<dbReference type="GO" id="GO:0006081">
    <property type="term" value="P:aldehyde metabolic process"/>
    <property type="evidence" value="ECO:0007669"/>
    <property type="project" value="InterPro"/>
</dbReference>
<organism evidence="9 10">
    <name type="scientific">Candidatus Caccousia avicola</name>
    <dbReference type="NCBI Taxonomy" id="2840721"/>
    <lineage>
        <taxon>Bacteria</taxon>
        <taxon>Bacillati</taxon>
        <taxon>Bacillota</taxon>
        <taxon>Clostridia</taxon>
        <taxon>Eubacteriales</taxon>
        <taxon>Oscillospiraceae</taxon>
        <taxon>Oscillospiraceae incertae sedis</taxon>
        <taxon>Candidatus Caccousia</taxon>
    </lineage>
</organism>
<dbReference type="Proteomes" id="UP000824242">
    <property type="component" value="Unassembled WGS sequence"/>
</dbReference>
<evidence type="ECO:0000256" key="3">
    <source>
        <dbReference type="ARBA" id="ARBA00023027"/>
    </source>
</evidence>
<evidence type="ECO:0000256" key="4">
    <source>
        <dbReference type="PIRNR" id="PIRNR036492"/>
    </source>
</evidence>
<feature type="domain" description="Aldehyde dehydrogenase" evidence="8">
    <location>
        <begin position="3"/>
        <end position="428"/>
    </location>
</feature>
<accession>A0A9D1DEH8</accession>
<feature type="active site" evidence="5 6">
    <location>
        <position position="210"/>
    </location>
</feature>
<proteinExistence type="inferred from homology"/>
<comment type="similarity">
    <text evidence="1 4 7">Belongs to the aldehyde dehydrogenase family.</text>
</comment>
<evidence type="ECO:0000256" key="1">
    <source>
        <dbReference type="ARBA" id="ARBA00009986"/>
    </source>
</evidence>
<dbReference type="GO" id="GO:0004029">
    <property type="term" value="F:aldehyde dehydrogenase (NAD+) activity"/>
    <property type="evidence" value="ECO:0007669"/>
    <property type="project" value="TreeGrafter"/>
</dbReference>
<gene>
    <name evidence="9" type="ORF">IAB89_08560</name>
</gene>
<keyword evidence="3" id="KW-0520">NAD</keyword>
<dbReference type="PROSITE" id="PS00687">
    <property type="entry name" value="ALDEHYDE_DEHYDR_GLU"/>
    <property type="match status" value="1"/>
</dbReference>
<evidence type="ECO:0000313" key="10">
    <source>
        <dbReference type="Proteomes" id="UP000824242"/>
    </source>
</evidence>
<reference evidence="9" key="1">
    <citation type="submission" date="2020-10" db="EMBL/GenBank/DDBJ databases">
        <authorList>
            <person name="Gilroy R."/>
        </authorList>
    </citation>
    <scope>NUCLEOTIDE SEQUENCE</scope>
    <source>
        <strain evidence="9">ChiSxjej1B13-7958</strain>
    </source>
</reference>
<dbReference type="InterPro" id="IPR015590">
    <property type="entry name" value="Aldehyde_DH_dom"/>
</dbReference>
<dbReference type="Gene3D" id="3.40.605.10">
    <property type="entry name" value="Aldehyde Dehydrogenase, Chain A, domain 1"/>
    <property type="match status" value="1"/>
</dbReference>
<dbReference type="InterPro" id="IPR029510">
    <property type="entry name" value="Ald_DH_CS_GLU"/>
</dbReference>
<dbReference type="FunFam" id="3.40.309.10:FF:000003">
    <property type="entry name" value="Aldehyde dehydrogenase"/>
    <property type="match status" value="1"/>
</dbReference>
<evidence type="ECO:0000313" key="9">
    <source>
        <dbReference type="EMBL" id="HIR47686.1"/>
    </source>
</evidence>
<evidence type="ECO:0000259" key="8">
    <source>
        <dbReference type="Pfam" id="PF00171"/>
    </source>
</evidence>
<comment type="caution">
    <text evidence="9">The sequence shown here is derived from an EMBL/GenBank/DDBJ whole genome shotgun (WGS) entry which is preliminary data.</text>
</comment>
<dbReference type="Pfam" id="PF00171">
    <property type="entry name" value="Aldedh"/>
    <property type="match status" value="1"/>
</dbReference>
<dbReference type="GO" id="GO:0005737">
    <property type="term" value="C:cytoplasm"/>
    <property type="evidence" value="ECO:0007669"/>
    <property type="project" value="TreeGrafter"/>
</dbReference>
<dbReference type="FunFam" id="3.40.605.10:FF:000004">
    <property type="entry name" value="Aldehyde dehydrogenase"/>
    <property type="match status" value="1"/>
</dbReference>
<dbReference type="PIRSF" id="PIRSF036492">
    <property type="entry name" value="ALDH"/>
    <property type="match status" value="1"/>
</dbReference>
<dbReference type="PANTHER" id="PTHR43570:SF16">
    <property type="entry name" value="ALDEHYDE DEHYDROGENASE TYPE III, ISOFORM Q"/>
    <property type="match status" value="1"/>
</dbReference>
<evidence type="ECO:0000256" key="5">
    <source>
        <dbReference type="PIRSR" id="PIRSR036492-1"/>
    </source>
</evidence>
<dbReference type="PANTHER" id="PTHR43570">
    <property type="entry name" value="ALDEHYDE DEHYDROGENASE"/>
    <property type="match status" value="1"/>
</dbReference>
<keyword evidence="2 4" id="KW-0560">Oxidoreductase</keyword>
<dbReference type="InterPro" id="IPR016161">
    <property type="entry name" value="Ald_DH/histidinol_DH"/>
</dbReference>
<evidence type="ECO:0000256" key="7">
    <source>
        <dbReference type="RuleBase" id="RU003345"/>
    </source>
</evidence>
<name>A0A9D1DEH8_9FIRM</name>
<protein>
    <recommendedName>
        <fullName evidence="4">Aldehyde dehydrogenase</fullName>
    </recommendedName>
</protein>
<dbReference type="CDD" id="cd07136">
    <property type="entry name" value="ALDH_YwdH-P39616"/>
    <property type="match status" value="1"/>
</dbReference>
<dbReference type="AlphaFoldDB" id="A0A9D1DEH8"/>
<dbReference type="SUPFAM" id="SSF53720">
    <property type="entry name" value="ALDH-like"/>
    <property type="match status" value="1"/>
</dbReference>
<reference evidence="9" key="2">
    <citation type="journal article" date="2021" name="PeerJ">
        <title>Extensive microbial diversity within the chicken gut microbiome revealed by metagenomics and culture.</title>
        <authorList>
            <person name="Gilroy R."/>
            <person name="Ravi A."/>
            <person name="Getino M."/>
            <person name="Pursley I."/>
            <person name="Horton D.L."/>
            <person name="Alikhan N.F."/>
            <person name="Baker D."/>
            <person name="Gharbi K."/>
            <person name="Hall N."/>
            <person name="Watson M."/>
            <person name="Adriaenssens E.M."/>
            <person name="Foster-Nyarko E."/>
            <person name="Jarju S."/>
            <person name="Secka A."/>
            <person name="Antonio M."/>
            <person name="Oren A."/>
            <person name="Chaudhuri R.R."/>
            <person name="La Ragione R."/>
            <person name="Hildebrand F."/>
            <person name="Pallen M.J."/>
        </authorList>
    </citation>
    <scope>NUCLEOTIDE SEQUENCE</scope>
    <source>
        <strain evidence="9">ChiSxjej1B13-7958</strain>
    </source>
</reference>
<evidence type="ECO:0000256" key="2">
    <source>
        <dbReference type="ARBA" id="ARBA00023002"/>
    </source>
</evidence>
<dbReference type="InterPro" id="IPR016163">
    <property type="entry name" value="Ald_DH_C"/>
</dbReference>
<dbReference type="EMBL" id="DVGZ01000091">
    <property type="protein sequence ID" value="HIR47686.1"/>
    <property type="molecule type" value="Genomic_DNA"/>
</dbReference>
<dbReference type="InterPro" id="IPR012394">
    <property type="entry name" value="Aldehyde_DH_NAD(P)"/>
</dbReference>
<sequence length="456" mass="50442">MEHCEEALSRQRRFFESGVTLSAGFRLAALKRLADAMKEYETRLLTALQEDLGKSSFEAYATELGVVYEEIRELRTHLKNWMRPKPVRGPLTQFPCVCTVRPEPLGVVLILSPWNYPVQLTLAPLAAALAAGNCAVVKPSRYAAKTAVVLEDMLRSAFPSGLVTVFQGGAAVNQELLALKFDHIFFTGSPAVGRVVMEAASKHLTPVTLELGGKSPCIVDETADLALAARRIAWGKLLNAGQTCVAPDYVLIHETMLHGFAREFAGAVRRMYGEEPIQNPEYGKIINEKHMERLKLLLQRGTPLIGGTYSDRRRKIAPTLLTGVSWDSPVMQEEIFGPILPLIPYRSFSQALAEIRKRPKPLALYLFTHDPDHERRALREVSFGGGCVNDVVVHLTNPRMPFGGVGESGMGAYHGKAGFLTFSHQKSILKKSTAVDLPVRYPPYTGKLPIVRLLMR</sequence>
<dbReference type="InterPro" id="IPR016160">
    <property type="entry name" value="Ald_DH_CS_CYS"/>
</dbReference>
<evidence type="ECO:0000256" key="6">
    <source>
        <dbReference type="PROSITE-ProRule" id="PRU10007"/>
    </source>
</evidence>